<dbReference type="NCBIfam" id="TIGR02675">
    <property type="entry name" value="tape_meas_nterm"/>
    <property type="match status" value="1"/>
</dbReference>
<sequence>MAGAVNIKLGAVVTDFVAGFRAAGAAAGQLVTQLNGNVVASFAAADRQSRQFERGLGRVASSMESFGRTASLVSAGITALGIASFKTYGEIDGIQRALKITAGSAQEATKQFAEFRQLARLPGLGLEEVTQAGLQLETLGYKAQTAEKYVNEVGNAIALGGKGKVEFAQVITQFTQMAGKAKVLGDDLKPIITASPVISKAISDMFGTVDSEQISAKLQAVGRSPKDFINDLVINLAKLERVEGGPKNALENLGDGLKIAQFQFASAADKAFGLTELIDRIGNAVGSLADRFTALSPTTQKVILTVAGLVAAIGPLALGIGGLLALVPSVVAGSAAITAALGVSIGPILLIGAAIAGVAVLVAANWDYIKTVLTNSGIWQSVKDLVGSAMGFVRSVFTVYVGYIQAVWARFGGFFTTIAKGAFEGVVAVFKFGAGLLQGIFSALTGLLTGNWSQFGNGLLIVAKSIWNLLIDGFKLMAATIGRTIGSIFQLFGATSLADKITAGIDKALSKLDGLKGSIQSVQAVAKAGVSLNVATGNKAGAATSKDKAFDYASISMAGSAAEQTKKRIKELKDEIASGKLLGKDVSAQQAEYDKLKASLDSATSSFKAQKPAVEGVGSALTTNERILKRLTKELREQGDTANKSRSQQVALFQDLVKQEKELANFKPVNLGELKPIVAPNASNQRVNSIISSGGVTTQGANGSLASIGLPGLDEFQRKANEQIFEAQLTLKNNKDTLRIALADFPTVFGSIKDEMQGLITSDPLNTQGLITSVLSSVQAISGAISSARDSLISGGIDLLAGIGEGLGAGKLSFKSIIKSVIDMIADAVIAIGKVMITTGIPLTLFPATAALGFKQILTGGAIVLAGGVAKGLAGALLSDNTKGFAKGGLFRSESLIRVGESSRATSGGLGEWVSPVGLGADLISERIMKNLGGPQINRPDLSQVRPQRLLVTHTGEFRLSKGDLALSLADAEQTNEYYS</sequence>
<proteinExistence type="predicted"/>
<keyword evidence="1" id="KW-0175">Coiled coil</keyword>
<organism evidence="4 5">
    <name type="scientific">Spirosoma endbachense</name>
    <dbReference type="NCBI Taxonomy" id="2666025"/>
    <lineage>
        <taxon>Bacteria</taxon>
        <taxon>Pseudomonadati</taxon>
        <taxon>Bacteroidota</taxon>
        <taxon>Cytophagia</taxon>
        <taxon>Cytophagales</taxon>
        <taxon>Cytophagaceae</taxon>
        <taxon>Spirosoma</taxon>
    </lineage>
</organism>
<dbReference type="KEGG" id="senf:GJR95_31315"/>
<dbReference type="RefSeq" id="WP_162389631.1">
    <property type="nucleotide sequence ID" value="NZ_CP045997.1"/>
</dbReference>
<keyword evidence="5" id="KW-1185">Reference proteome</keyword>
<dbReference type="Pfam" id="PF20155">
    <property type="entry name" value="TMP_3"/>
    <property type="match status" value="1"/>
</dbReference>
<feature type="transmembrane region" description="Helical" evidence="2">
    <location>
        <begin position="302"/>
        <end position="327"/>
    </location>
</feature>
<dbReference type="AlphaFoldDB" id="A0A6P1W3U2"/>
<keyword evidence="2" id="KW-0472">Membrane</keyword>
<keyword evidence="2" id="KW-0812">Transmembrane</keyword>
<dbReference type="InterPro" id="IPR013491">
    <property type="entry name" value="Tape_meas_N"/>
</dbReference>
<evidence type="ECO:0000313" key="5">
    <source>
        <dbReference type="Proteomes" id="UP000464577"/>
    </source>
</evidence>
<accession>A0A6P1W3U2</accession>
<gene>
    <name evidence="4" type="ORF">GJR95_31315</name>
</gene>
<dbReference type="Proteomes" id="UP000464577">
    <property type="component" value="Chromosome"/>
</dbReference>
<feature type="domain" description="Tape measure protein N-terminal" evidence="3">
    <location>
        <begin position="86"/>
        <end position="209"/>
    </location>
</feature>
<feature type="transmembrane region" description="Helical" evidence="2">
    <location>
        <begin position="386"/>
        <end position="409"/>
    </location>
</feature>
<feature type="coiled-coil region" evidence="1">
    <location>
        <begin position="555"/>
        <end position="582"/>
    </location>
</feature>
<reference evidence="4 5" key="1">
    <citation type="submission" date="2019-11" db="EMBL/GenBank/DDBJ databases">
        <title>Spirosoma endbachense sp. nov., isolated from a natural salt meadow.</title>
        <authorList>
            <person name="Rojas J."/>
            <person name="Ambika Manirajan B."/>
            <person name="Ratering S."/>
            <person name="Suarez C."/>
            <person name="Geissler-Plaum R."/>
            <person name="Schnell S."/>
        </authorList>
    </citation>
    <scope>NUCLEOTIDE SEQUENCE [LARGE SCALE GENOMIC DNA]</scope>
    <source>
        <strain evidence="4 5">I-24</strain>
    </source>
</reference>
<protein>
    <submittedName>
        <fullName evidence="4">Tape measure protein</fullName>
    </submittedName>
</protein>
<evidence type="ECO:0000256" key="2">
    <source>
        <dbReference type="SAM" id="Phobius"/>
    </source>
</evidence>
<name>A0A6P1W3U2_9BACT</name>
<feature type="transmembrane region" description="Helical" evidence="2">
    <location>
        <begin position="339"/>
        <end position="366"/>
    </location>
</feature>
<evidence type="ECO:0000313" key="4">
    <source>
        <dbReference type="EMBL" id="QHV99228.1"/>
    </source>
</evidence>
<keyword evidence="2" id="KW-1133">Transmembrane helix</keyword>
<evidence type="ECO:0000256" key="1">
    <source>
        <dbReference type="SAM" id="Coils"/>
    </source>
</evidence>
<evidence type="ECO:0000259" key="3">
    <source>
        <dbReference type="Pfam" id="PF20155"/>
    </source>
</evidence>
<feature type="transmembrane region" description="Helical" evidence="2">
    <location>
        <begin position="421"/>
        <end position="440"/>
    </location>
</feature>
<dbReference type="EMBL" id="CP045997">
    <property type="protein sequence ID" value="QHV99228.1"/>
    <property type="molecule type" value="Genomic_DNA"/>
</dbReference>